<dbReference type="OrthoDB" id="9812086at2"/>
<sequence length="140" mass="15540">MKLSEGAALARLATTDHGVLATVDVERGVHAVPAVFAVADGHLGVPIDRVKPKTSVRLRRERNLDADPRATFVVDHWDRDDWSQLWWVRLDLVRVTDAHRAEHLAACLVDRYPQYRAAGPDGLADVIVFRIDDVVGWSAG</sequence>
<keyword evidence="2" id="KW-1185">Reference proteome</keyword>
<dbReference type="Proteomes" id="UP000294558">
    <property type="component" value="Unassembled WGS sequence"/>
</dbReference>
<accession>A0A4R7I3J3</accession>
<protein>
    <submittedName>
        <fullName evidence="1">PPOX class probable F420-dependent enzyme</fullName>
    </submittedName>
</protein>
<proteinExistence type="predicted"/>
<organism evidence="1 2">
    <name type="scientific">Ilumatobacter fluminis</name>
    <dbReference type="NCBI Taxonomy" id="467091"/>
    <lineage>
        <taxon>Bacteria</taxon>
        <taxon>Bacillati</taxon>
        <taxon>Actinomycetota</taxon>
        <taxon>Acidimicrobiia</taxon>
        <taxon>Acidimicrobiales</taxon>
        <taxon>Ilumatobacteraceae</taxon>
        <taxon>Ilumatobacter</taxon>
    </lineage>
</organism>
<dbReference type="Gene3D" id="2.30.110.10">
    <property type="entry name" value="Electron Transport, Fmn-binding Protein, Chain A"/>
    <property type="match status" value="1"/>
</dbReference>
<dbReference type="RefSeq" id="WP_133870438.1">
    <property type="nucleotide sequence ID" value="NZ_SOAU01000001.1"/>
</dbReference>
<dbReference type="AlphaFoldDB" id="A0A4R7I3J3"/>
<dbReference type="InterPro" id="IPR012349">
    <property type="entry name" value="Split_barrel_FMN-bd"/>
</dbReference>
<reference evidence="1 2" key="1">
    <citation type="submission" date="2019-03" db="EMBL/GenBank/DDBJ databases">
        <title>Sequencing the genomes of 1000 actinobacteria strains.</title>
        <authorList>
            <person name="Klenk H.-P."/>
        </authorList>
    </citation>
    <scope>NUCLEOTIDE SEQUENCE [LARGE SCALE GENOMIC DNA]</scope>
    <source>
        <strain evidence="1 2">DSM 18936</strain>
    </source>
</reference>
<comment type="caution">
    <text evidence="1">The sequence shown here is derived from an EMBL/GenBank/DDBJ whole genome shotgun (WGS) entry which is preliminary data.</text>
</comment>
<name>A0A4R7I3J3_9ACTN</name>
<gene>
    <name evidence="1" type="ORF">BDK89_3824</name>
</gene>
<dbReference type="EMBL" id="SOAU01000001">
    <property type="protein sequence ID" value="TDT18207.1"/>
    <property type="molecule type" value="Genomic_DNA"/>
</dbReference>
<evidence type="ECO:0000313" key="1">
    <source>
        <dbReference type="EMBL" id="TDT18207.1"/>
    </source>
</evidence>
<evidence type="ECO:0000313" key="2">
    <source>
        <dbReference type="Proteomes" id="UP000294558"/>
    </source>
</evidence>
<dbReference type="SUPFAM" id="SSF50475">
    <property type="entry name" value="FMN-binding split barrel"/>
    <property type="match status" value="1"/>
</dbReference>